<proteinExistence type="inferred from homology"/>
<accession>A0ABY9Y821</accession>
<dbReference type="Gene3D" id="2.60.120.200">
    <property type="match status" value="1"/>
</dbReference>
<dbReference type="Pfam" id="PF00722">
    <property type="entry name" value="Glyco_hydro_16"/>
    <property type="match status" value="1"/>
</dbReference>
<dbReference type="InterPro" id="IPR013320">
    <property type="entry name" value="ConA-like_dom_sf"/>
</dbReference>
<dbReference type="PROSITE" id="PS51762">
    <property type="entry name" value="GH16_2"/>
    <property type="match status" value="1"/>
</dbReference>
<dbReference type="InterPro" id="IPR000757">
    <property type="entry name" value="Beta-glucanase-like"/>
</dbReference>
<protein>
    <submittedName>
        <fullName evidence="3">Family 16 glycosylhydrolase</fullName>
    </submittedName>
</protein>
<comment type="similarity">
    <text evidence="1">Belongs to the glycosyl hydrolase 16 family.</text>
</comment>
<reference evidence="3 4" key="1">
    <citation type="submission" date="2023-09" db="EMBL/GenBank/DDBJ databases">
        <title>Thalassobella suaedae gen. nov., sp. nov., a marine bacterium of the family Flavobacteriaceae isolated from a halophyte Suaeda japonica.</title>
        <authorList>
            <person name="Lee S.Y."/>
            <person name="Hwang C.Y."/>
        </authorList>
    </citation>
    <scope>NUCLEOTIDE SEQUENCE [LARGE SCALE GENOMIC DNA]</scope>
    <source>
        <strain evidence="3 4">HL-DH10</strain>
    </source>
</reference>
<name>A0ABY9Y821_9FLAO</name>
<gene>
    <name evidence="3" type="ORF">RHP49_13625</name>
</gene>
<dbReference type="Proteomes" id="UP001303407">
    <property type="component" value="Chromosome"/>
</dbReference>
<dbReference type="RefSeq" id="WP_415864431.1">
    <property type="nucleotide sequence ID" value="NZ_CP134536.1"/>
</dbReference>
<evidence type="ECO:0000259" key="2">
    <source>
        <dbReference type="PROSITE" id="PS51762"/>
    </source>
</evidence>
<evidence type="ECO:0000256" key="1">
    <source>
        <dbReference type="ARBA" id="ARBA00006865"/>
    </source>
</evidence>
<organism evidence="3 4">
    <name type="scientific">Thalassobellus suaedae</name>
    <dbReference type="NCBI Taxonomy" id="3074124"/>
    <lineage>
        <taxon>Bacteria</taxon>
        <taxon>Pseudomonadati</taxon>
        <taxon>Bacteroidota</taxon>
        <taxon>Flavobacteriia</taxon>
        <taxon>Flavobacteriales</taxon>
        <taxon>Flavobacteriaceae</taxon>
        <taxon>Thalassobellus</taxon>
    </lineage>
</organism>
<dbReference type="SUPFAM" id="SSF49899">
    <property type="entry name" value="Concanavalin A-like lectins/glucanases"/>
    <property type="match status" value="1"/>
</dbReference>
<sequence length="120" mass="14459">MQNNPGAQSNRHDLTSNLHVFSTSSDKGNVDKLKSFGKKYLIPFEFQKEFHVWGLEWNKDSIKWYLDSVIFRESLNTYWHQDQHINFNSESSKWLQAFPIDDRLNKTYDIDYIRVWKVKQ</sequence>
<feature type="domain" description="GH16" evidence="2">
    <location>
        <begin position="1"/>
        <end position="120"/>
    </location>
</feature>
<dbReference type="EMBL" id="CP134536">
    <property type="protein sequence ID" value="WNH14426.1"/>
    <property type="molecule type" value="Genomic_DNA"/>
</dbReference>
<keyword evidence="4" id="KW-1185">Reference proteome</keyword>
<evidence type="ECO:0000313" key="3">
    <source>
        <dbReference type="EMBL" id="WNH14426.1"/>
    </source>
</evidence>
<evidence type="ECO:0000313" key="4">
    <source>
        <dbReference type="Proteomes" id="UP001303407"/>
    </source>
</evidence>